<comment type="caution">
    <text evidence="2">The sequence shown here is derived from an EMBL/GenBank/DDBJ whole genome shotgun (WGS) entry which is preliminary data.</text>
</comment>
<evidence type="ECO:0000313" key="2">
    <source>
        <dbReference type="EMBL" id="MDR7121208.1"/>
    </source>
</evidence>
<keyword evidence="3" id="KW-1185">Reference proteome</keyword>
<protein>
    <submittedName>
        <fullName evidence="2">Uncharacterized protein</fullName>
    </submittedName>
</protein>
<evidence type="ECO:0000313" key="3">
    <source>
        <dbReference type="Proteomes" id="UP001257909"/>
    </source>
</evidence>
<dbReference type="EMBL" id="JAVDWR010000006">
    <property type="protein sequence ID" value="MDR7121208.1"/>
    <property type="molecule type" value="Genomic_DNA"/>
</dbReference>
<feature type="transmembrane region" description="Helical" evidence="1">
    <location>
        <begin position="12"/>
        <end position="29"/>
    </location>
</feature>
<keyword evidence="1" id="KW-0472">Membrane</keyword>
<keyword evidence="1" id="KW-0812">Transmembrane</keyword>
<sequence length="31" mass="4083">MSEHKCEFCHNMRFYLVWVLLMIVFYFWYMD</sequence>
<proteinExistence type="predicted"/>
<name>A0ABU1W0K0_9GAMM</name>
<dbReference type="Proteomes" id="UP001257909">
    <property type="component" value="Unassembled WGS sequence"/>
</dbReference>
<gene>
    <name evidence="2" type="ORF">J2W69_002150</name>
</gene>
<reference evidence="2 3" key="1">
    <citation type="submission" date="2023-07" db="EMBL/GenBank/DDBJ databases">
        <title>Sorghum-associated microbial communities from plants grown in Nebraska, USA.</title>
        <authorList>
            <person name="Schachtman D."/>
        </authorList>
    </citation>
    <scope>NUCLEOTIDE SEQUENCE [LARGE SCALE GENOMIC DNA]</scope>
    <source>
        <strain evidence="2 3">4138</strain>
    </source>
</reference>
<keyword evidence="1" id="KW-1133">Transmembrane helix</keyword>
<evidence type="ECO:0000256" key="1">
    <source>
        <dbReference type="SAM" id="Phobius"/>
    </source>
</evidence>
<organism evidence="2 3">
    <name type="scientific">Rheinheimera soli</name>
    <dbReference type="NCBI Taxonomy" id="443616"/>
    <lineage>
        <taxon>Bacteria</taxon>
        <taxon>Pseudomonadati</taxon>
        <taxon>Pseudomonadota</taxon>
        <taxon>Gammaproteobacteria</taxon>
        <taxon>Chromatiales</taxon>
        <taxon>Chromatiaceae</taxon>
        <taxon>Rheinheimera</taxon>
    </lineage>
</organism>
<accession>A0ABU1W0K0</accession>